<gene>
    <name evidence="3" type="ORF">Cha6605_0742</name>
</gene>
<dbReference type="InterPro" id="IPR027275">
    <property type="entry name" value="PRC-brl_dom"/>
</dbReference>
<dbReference type="PANTHER" id="PTHR36740">
    <property type="entry name" value="PRC DOMAIN-CONTAINING PROTEIN"/>
    <property type="match status" value="1"/>
</dbReference>
<dbReference type="EMBL" id="CP003600">
    <property type="protein sequence ID" value="AFY92013.1"/>
    <property type="molecule type" value="Genomic_DNA"/>
</dbReference>
<dbReference type="SUPFAM" id="SSF50346">
    <property type="entry name" value="PRC-barrel domain"/>
    <property type="match status" value="2"/>
</dbReference>
<name>K9UBK3_CHAP6</name>
<dbReference type="OrthoDB" id="570311at2"/>
<dbReference type="Gene3D" id="2.30.30.240">
    <property type="entry name" value="PRC-barrel domain"/>
    <property type="match status" value="2"/>
</dbReference>
<evidence type="ECO:0000313" key="3">
    <source>
        <dbReference type="EMBL" id="AFY92013.1"/>
    </source>
</evidence>
<evidence type="ECO:0000256" key="1">
    <source>
        <dbReference type="SAM" id="MobiDB-lite"/>
    </source>
</evidence>
<dbReference type="RefSeq" id="WP_015158207.1">
    <property type="nucleotide sequence ID" value="NC_019697.1"/>
</dbReference>
<accession>K9UBK3</accession>
<dbReference type="KEGG" id="cmp:Cha6605_0742"/>
<dbReference type="STRING" id="1173020.Cha6605_0742"/>
<keyword evidence="4" id="KW-1185">Reference proteome</keyword>
<feature type="region of interest" description="Disordered" evidence="1">
    <location>
        <begin position="283"/>
        <end position="344"/>
    </location>
</feature>
<feature type="domain" description="PRC-barrel" evidence="2">
    <location>
        <begin position="9"/>
        <end position="51"/>
    </location>
</feature>
<organism evidence="3 4">
    <name type="scientific">Chamaesiphon minutus (strain ATCC 27169 / PCC 6605)</name>
    <dbReference type="NCBI Taxonomy" id="1173020"/>
    <lineage>
        <taxon>Bacteria</taxon>
        <taxon>Bacillati</taxon>
        <taxon>Cyanobacteriota</taxon>
        <taxon>Cyanophyceae</taxon>
        <taxon>Gomontiellales</taxon>
        <taxon>Chamaesiphonaceae</taxon>
        <taxon>Chamaesiphon</taxon>
    </lineage>
</organism>
<evidence type="ECO:0000313" key="4">
    <source>
        <dbReference type="Proteomes" id="UP000010366"/>
    </source>
</evidence>
<dbReference type="eggNOG" id="COG3881">
    <property type="taxonomic scope" value="Bacteria"/>
</dbReference>
<dbReference type="HOGENOM" id="CLU_065812_0_0_3"/>
<dbReference type="Proteomes" id="UP000010366">
    <property type="component" value="Chromosome"/>
</dbReference>
<dbReference type="InterPro" id="IPR011033">
    <property type="entry name" value="PRC_barrel-like_sf"/>
</dbReference>
<feature type="compositionally biased region" description="Acidic residues" evidence="1">
    <location>
        <begin position="290"/>
        <end position="305"/>
    </location>
</feature>
<protein>
    <submittedName>
        <fullName evidence="3">PRC-barrel protein</fullName>
    </submittedName>
</protein>
<dbReference type="Pfam" id="PF05239">
    <property type="entry name" value="PRC"/>
    <property type="match status" value="2"/>
</dbReference>
<proteinExistence type="predicted"/>
<feature type="domain" description="PRC-barrel" evidence="2">
    <location>
        <begin position="88"/>
        <end position="159"/>
    </location>
</feature>
<sequence>MTSELIRQRSDLIDTQVIAKDTGKRLGIVKELLVDIDTREVVALGLRDGWLAAPGGLVKHMFLSSIEKMGDVILVPNDDAIEDLDPENYTNLINCEVITETGDMLGKVRGFKFSCDDGKLTSIIIAALGLPLIPDNVISTYEFSIDEVVSSGPNRLMVFEGCEERLEQLSVGFLERIGLGKAPWEDEYSYRPAVIRPENQLPAGTPIAPPPPIVRAAPPVEQPVWQEEEWQEVEAAPLPPQRFQAEQPLYYDDEDEGENWNEPVREQPRTAKIYEDVAYTPISTPAQPIEPEDDDILTLDDDMWGEDTKSPAYQPQKLNIPEPPQKVEIPQTVKQVEYQEEEQH</sequence>
<dbReference type="PANTHER" id="PTHR36740:SF1">
    <property type="entry name" value="PRC-BARREL DOMAIN-CONTAINING PROTEIN"/>
    <property type="match status" value="1"/>
</dbReference>
<dbReference type="AlphaFoldDB" id="K9UBK3"/>
<evidence type="ECO:0000259" key="2">
    <source>
        <dbReference type="Pfam" id="PF05239"/>
    </source>
</evidence>
<reference evidence="3 4" key="1">
    <citation type="submission" date="2012-05" db="EMBL/GenBank/DDBJ databases">
        <title>Finished chromosome of genome of Chamaesiphon sp. PCC 6605.</title>
        <authorList>
            <consortium name="US DOE Joint Genome Institute"/>
            <person name="Gugger M."/>
            <person name="Coursin T."/>
            <person name="Rippka R."/>
            <person name="Tandeau De Marsac N."/>
            <person name="Huntemann M."/>
            <person name="Wei C.-L."/>
            <person name="Han J."/>
            <person name="Detter J.C."/>
            <person name="Han C."/>
            <person name="Tapia R."/>
            <person name="Chen A."/>
            <person name="Kyrpides N."/>
            <person name="Mavromatis K."/>
            <person name="Markowitz V."/>
            <person name="Szeto E."/>
            <person name="Ivanova N."/>
            <person name="Pagani I."/>
            <person name="Pati A."/>
            <person name="Goodwin L."/>
            <person name="Nordberg H.P."/>
            <person name="Cantor M.N."/>
            <person name="Hua S.X."/>
            <person name="Woyke T."/>
            <person name="Kerfeld C.A."/>
        </authorList>
    </citation>
    <scope>NUCLEOTIDE SEQUENCE [LARGE SCALE GENOMIC DNA]</scope>
    <source>
        <strain evidence="4">ATCC 27169 / PCC 6605</strain>
    </source>
</reference>